<sequence>MTATGGAPALQIDLPPGFTGMPVTDDDTMNARLAWGISEKVAPQAGRSVEDFAAALMALTPGLREKGVRVFGKFAAGDGPEYLATLSLGVLRWPAADTEMLALRRFAVADALLDVYKREQPRADARLVRLPIGPAMAAVHAGEFHVPREFTGRPTEIVRVQAKVEYRIPLPSGEHVAILAVTAESEAAWPAVAEAASRVAHSLRTADPENRP</sequence>
<dbReference type="eggNOG" id="ENOG5031Q14">
    <property type="taxonomic scope" value="Bacteria"/>
</dbReference>
<dbReference type="KEGG" id="aori:SD37_04145"/>
<dbReference type="Proteomes" id="UP000093695">
    <property type="component" value="Chromosome"/>
</dbReference>
<keyword evidence="2" id="KW-1185">Reference proteome</keyword>
<dbReference type="AlphaFoldDB" id="A0A193BRU6"/>
<proteinExistence type="predicted"/>
<dbReference type="EMBL" id="CP016174">
    <property type="protein sequence ID" value="ANN14925.1"/>
    <property type="molecule type" value="Genomic_DNA"/>
</dbReference>
<accession>A0A193BRU6</accession>
<dbReference type="STRING" id="31958.SD37_04145"/>
<evidence type="ECO:0000313" key="1">
    <source>
        <dbReference type="EMBL" id="ANN14925.1"/>
    </source>
</evidence>
<name>A0A193BRU6_AMYOR</name>
<reference evidence="1 2" key="1">
    <citation type="journal article" date="2015" name="Genome Announc.">
        <title>Draft Genome Sequence of Norvancomycin-Producing Strain Amycolatopsis orientalis CPCC200066.</title>
        <authorList>
            <person name="Lei X."/>
            <person name="Yuan F."/>
            <person name="Shi Y."/>
            <person name="Li X."/>
            <person name="Wang L."/>
            <person name="Hong B."/>
        </authorList>
    </citation>
    <scope>NUCLEOTIDE SEQUENCE [LARGE SCALE GENOMIC DNA]</scope>
    <source>
        <strain evidence="1 2">B-37</strain>
    </source>
</reference>
<protein>
    <submittedName>
        <fullName evidence="1">Uncharacterized protein</fullName>
    </submittedName>
</protein>
<evidence type="ECO:0000313" key="2">
    <source>
        <dbReference type="Proteomes" id="UP000093695"/>
    </source>
</evidence>
<organism evidence="1 2">
    <name type="scientific">Amycolatopsis orientalis</name>
    <name type="common">Nocardia orientalis</name>
    <dbReference type="NCBI Taxonomy" id="31958"/>
    <lineage>
        <taxon>Bacteria</taxon>
        <taxon>Bacillati</taxon>
        <taxon>Actinomycetota</taxon>
        <taxon>Actinomycetes</taxon>
        <taxon>Pseudonocardiales</taxon>
        <taxon>Pseudonocardiaceae</taxon>
        <taxon>Amycolatopsis</taxon>
    </lineage>
</organism>
<dbReference type="RefSeq" id="WP_044854069.1">
    <property type="nucleotide sequence ID" value="NZ_CP016174.1"/>
</dbReference>
<gene>
    <name evidence="1" type="ORF">SD37_04145</name>
</gene>